<dbReference type="InterPro" id="IPR000847">
    <property type="entry name" value="LysR_HTH_N"/>
</dbReference>
<reference evidence="6 7" key="1">
    <citation type="submission" date="2014-03" db="EMBL/GenBank/DDBJ databases">
        <title>Genomics of Bifidobacteria.</title>
        <authorList>
            <person name="Ventura M."/>
            <person name="Milani C."/>
            <person name="Lugli G.A."/>
        </authorList>
    </citation>
    <scope>NUCLEOTIDE SEQUENCE [LARGE SCALE GENOMIC DNA]</scope>
    <source>
        <strain evidence="6 7">LMG 10738</strain>
    </source>
</reference>
<accession>A0A087APQ3</accession>
<evidence type="ECO:0000313" key="7">
    <source>
        <dbReference type="Proteomes" id="UP000029067"/>
    </source>
</evidence>
<organism evidence="6 7">
    <name type="scientific">Bifidobacterium cuniculi</name>
    <dbReference type="NCBI Taxonomy" id="1688"/>
    <lineage>
        <taxon>Bacteria</taxon>
        <taxon>Bacillati</taxon>
        <taxon>Actinomycetota</taxon>
        <taxon>Actinomycetes</taxon>
        <taxon>Bifidobacteriales</taxon>
        <taxon>Bifidobacteriaceae</taxon>
        <taxon>Bifidobacterium</taxon>
    </lineage>
</organism>
<proteinExistence type="inferred from homology"/>
<dbReference type="CDD" id="cd05466">
    <property type="entry name" value="PBP2_LTTR_substrate"/>
    <property type="match status" value="1"/>
</dbReference>
<comment type="caution">
    <text evidence="6">The sequence shown here is derived from an EMBL/GenBank/DDBJ whole genome shotgun (WGS) entry which is preliminary data.</text>
</comment>
<sequence>MDIQTLRDFVAVVQEEGISAAADVLRISQPTLSRRIRELEKQLGVLLFTRGNRAHGIELTAEGVVFYRRAREIVELADRAREEVHRRARVEGPVHIAAAQSNVMEVVGRAATRTRMLHPGVTFRLHDDYGANNAERLDNGLADFAVLVQPVDMGHYDHLPLPGGEAMGVVMRADDPLTARGSITPDVLQELPLMVPRGSLDRRDISGWSMQGTNAKPYDVIGTMNLSYNASRFVRAGFGYELCLEGTVDTSPDSGLAFLPLEPELHVRLSIAWRRGRTLSAPAEAFLGELRKVVAGSSSLL</sequence>
<dbReference type="PROSITE" id="PS50931">
    <property type="entry name" value="HTH_LYSR"/>
    <property type="match status" value="1"/>
</dbReference>
<dbReference type="Proteomes" id="UP000029067">
    <property type="component" value="Unassembled WGS sequence"/>
</dbReference>
<dbReference type="eggNOG" id="COG0583">
    <property type="taxonomic scope" value="Bacteria"/>
</dbReference>
<evidence type="ECO:0000259" key="5">
    <source>
        <dbReference type="PROSITE" id="PS50931"/>
    </source>
</evidence>
<dbReference type="InterPro" id="IPR005119">
    <property type="entry name" value="LysR_subst-bd"/>
</dbReference>
<dbReference type="Pfam" id="PF00126">
    <property type="entry name" value="HTH_1"/>
    <property type="match status" value="1"/>
</dbReference>
<keyword evidence="7" id="KW-1185">Reference proteome</keyword>
<dbReference type="Gene3D" id="3.40.190.10">
    <property type="entry name" value="Periplasmic binding protein-like II"/>
    <property type="match status" value="2"/>
</dbReference>
<name>A0A087APQ3_9BIFI</name>
<dbReference type="SUPFAM" id="SSF53850">
    <property type="entry name" value="Periplasmic binding protein-like II"/>
    <property type="match status" value="1"/>
</dbReference>
<dbReference type="GO" id="GO:0003677">
    <property type="term" value="F:DNA binding"/>
    <property type="evidence" value="ECO:0007669"/>
    <property type="project" value="UniProtKB-KW"/>
</dbReference>
<dbReference type="FunFam" id="1.10.10.10:FF:000001">
    <property type="entry name" value="LysR family transcriptional regulator"/>
    <property type="match status" value="1"/>
</dbReference>
<dbReference type="RefSeq" id="WP_033515226.1">
    <property type="nucleotide sequence ID" value="NZ_JGYV01000018.1"/>
</dbReference>
<evidence type="ECO:0000256" key="1">
    <source>
        <dbReference type="ARBA" id="ARBA00009437"/>
    </source>
</evidence>
<gene>
    <name evidence="6" type="ORF">BCUN_1916</name>
</gene>
<dbReference type="STRING" id="1688.BCUN_1916"/>
<evidence type="ECO:0000313" key="6">
    <source>
        <dbReference type="EMBL" id="KFI60753.1"/>
    </source>
</evidence>
<dbReference type="SUPFAM" id="SSF46785">
    <property type="entry name" value="Winged helix' DNA-binding domain"/>
    <property type="match status" value="1"/>
</dbReference>
<dbReference type="InterPro" id="IPR036388">
    <property type="entry name" value="WH-like_DNA-bd_sf"/>
</dbReference>
<comment type="similarity">
    <text evidence="1">Belongs to the LysR transcriptional regulatory family.</text>
</comment>
<dbReference type="GO" id="GO:0005829">
    <property type="term" value="C:cytosol"/>
    <property type="evidence" value="ECO:0007669"/>
    <property type="project" value="TreeGrafter"/>
</dbReference>
<dbReference type="InterPro" id="IPR050950">
    <property type="entry name" value="HTH-type_LysR_regulators"/>
</dbReference>
<dbReference type="GO" id="GO:0003700">
    <property type="term" value="F:DNA-binding transcription factor activity"/>
    <property type="evidence" value="ECO:0007669"/>
    <property type="project" value="InterPro"/>
</dbReference>
<keyword evidence="4" id="KW-0804">Transcription</keyword>
<dbReference type="InterPro" id="IPR036390">
    <property type="entry name" value="WH_DNA-bd_sf"/>
</dbReference>
<dbReference type="PANTHER" id="PTHR30419">
    <property type="entry name" value="HTH-TYPE TRANSCRIPTIONAL REGULATOR YBHD"/>
    <property type="match status" value="1"/>
</dbReference>
<dbReference type="PANTHER" id="PTHR30419:SF8">
    <property type="entry name" value="NITROGEN ASSIMILATION TRANSCRIPTIONAL ACTIVATOR-RELATED"/>
    <property type="match status" value="1"/>
</dbReference>
<evidence type="ECO:0000256" key="2">
    <source>
        <dbReference type="ARBA" id="ARBA00023015"/>
    </source>
</evidence>
<dbReference type="AlphaFoldDB" id="A0A087APQ3"/>
<keyword evidence="2" id="KW-0805">Transcription regulation</keyword>
<dbReference type="OrthoDB" id="3181812at2"/>
<evidence type="ECO:0000256" key="4">
    <source>
        <dbReference type="ARBA" id="ARBA00023163"/>
    </source>
</evidence>
<keyword evidence="3" id="KW-0238">DNA-binding</keyword>
<dbReference type="PRINTS" id="PR00039">
    <property type="entry name" value="HTHLYSR"/>
</dbReference>
<feature type="domain" description="HTH lysR-type" evidence="5">
    <location>
        <begin position="1"/>
        <end position="60"/>
    </location>
</feature>
<dbReference type="Gene3D" id="1.10.10.10">
    <property type="entry name" value="Winged helix-like DNA-binding domain superfamily/Winged helix DNA-binding domain"/>
    <property type="match status" value="1"/>
</dbReference>
<protein>
    <submittedName>
        <fullName evidence="6">LysR family transcriptional regulator</fullName>
    </submittedName>
</protein>
<dbReference type="Pfam" id="PF03466">
    <property type="entry name" value="LysR_substrate"/>
    <property type="match status" value="1"/>
</dbReference>
<evidence type="ECO:0000256" key="3">
    <source>
        <dbReference type="ARBA" id="ARBA00023125"/>
    </source>
</evidence>
<dbReference type="EMBL" id="JGYV01000018">
    <property type="protein sequence ID" value="KFI60753.1"/>
    <property type="molecule type" value="Genomic_DNA"/>
</dbReference>